<dbReference type="PANTHER" id="PTHR11177:SF360">
    <property type="entry name" value="CHITINASE 4-RELATED"/>
    <property type="match status" value="1"/>
</dbReference>
<protein>
    <submittedName>
        <fullName evidence="8">CSON015399 protein</fullName>
    </submittedName>
</protein>
<dbReference type="InterPro" id="IPR011583">
    <property type="entry name" value="Chitinase_II/V-like_cat"/>
</dbReference>
<dbReference type="InterPro" id="IPR050314">
    <property type="entry name" value="Glycosyl_Hydrlase_18"/>
</dbReference>
<dbReference type="GO" id="GO:0006032">
    <property type="term" value="P:chitin catabolic process"/>
    <property type="evidence" value="ECO:0007669"/>
    <property type="project" value="TreeGrafter"/>
</dbReference>
<evidence type="ECO:0000256" key="5">
    <source>
        <dbReference type="RuleBase" id="RU004453"/>
    </source>
</evidence>
<dbReference type="SMART" id="SM00636">
    <property type="entry name" value="Glyco_18"/>
    <property type="match status" value="1"/>
</dbReference>
<dbReference type="InterPro" id="IPR001579">
    <property type="entry name" value="Glyco_hydro_18_chit_AS"/>
</dbReference>
<evidence type="ECO:0000256" key="6">
    <source>
        <dbReference type="SAM" id="SignalP"/>
    </source>
</evidence>
<name>A0A336L3Y5_CULSO</name>
<dbReference type="Pfam" id="PF00704">
    <property type="entry name" value="Glyco_hydro_18"/>
    <property type="match status" value="1"/>
</dbReference>
<evidence type="ECO:0000256" key="4">
    <source>
        <dbReference type="RuleBase" id="RU000489"/>
    </source>
</evidence>
<gene>
    <name evidence="8" type="primary">CSON015399</name>
</gene>
<dbReference type="Gene3D" id="3.20.20.80">
    <property type="entry name" value="Glycosidases"/>
    <property type="match status" value="1"/>
</dbReference>
<dbReference type="GO" id="GO:0008061">
    <property type="term" value="F:chitin binding"/>
    <property type="evidence" value="ECO:0007669"/>
    <property type="project" value="InterPro"/>
</dbReference>
<evidence type="ECO:0000313" key="8">
    <source>
        <dbReference type="EMBL" id="SSX08140.1"/>
    </source>
</evidence>
<accession>A0A336L3Y5</accession>
<dbReference type="OMA" id="DWSAREW"/>
<dbReference type="SUPFAM" id="SSF51445">
    <property type="entry name" value="(Trans)glycosidases"/>
    <property type="match status" value="1"/>
</dbReference>
<dbReference type="SUPFAM" id="SSF54556">
    <property type="entry name" value="Chitinase insertion domain"/>
    <property type="match status" value="1"/>
</dbReference>
<dbReference type="InterPro" id="IPR001223">
    <property type="entry name" value="Glyco_hydro18_cat"/>
</dbReference>
<comment type="similarity">
    <text evidence="5">Belongs to the glycosyl hydrolase 18 family.</text>
</comment>
<evidence type="ECO:0000313" key="9">
    <source>
        <dbReference type="EMBL" id="SSX28258.1"/>
    </source>
</evidence>
<dbReference type="PROSITE" id="PS51910">
    <property type="entry name" value="GH18_2"/>
    <property type="match status" value="1"/>
</dbReference>
<keyword evidence="2 4" id="KW-0378">Hydrolase</keyword>
<evidence type="ECO:0000256" key="1">
    <source>
        <dbReference type="ARBA" id="ARBA00022729"/>
    </source>
</evidence>
<evidence type="ECO:0000256" key="3">
    <source>
        <dbReference type="ARBA" id="ARBA00023295"/>
    </source>
</evidence>
<evidence type="ECO:0000256" key="2">
    <source>
        <dbReference type="ARBA" id="ARBA00022801"/>
    </source>
</evidence>
<feature type="signal peptide" evidence="6">
    <location>
        <begin position="1"/>
        <end position="19"/>
    </location>
</feature>
<feature type="chain" id="PRO_5033342920" evidence="6">
    <location>
        <begin position="20"/>
        <end position="362"/>
    </location>
</feature>
<dbReference type="InterPro" id="IPR029070">
    <property type="entry name" value="Chitinase_insertion_sf"/>
</dbReference>
<proteinExistence type="inferred from homology"/>
<keyword evidence="1 6" id="KW-0732">Signal</keyword>
<evidence type="ECO:0000259" key="7">
    <source>
        <dbReference type="PROSITE" id="PS51910"/>
    </source>
</evidence>
<dbReference type="PANTHER" id="PTHR11177">
    <property type="entry name" value="CHITINASE"/>
    <property type="match status" value="1"/>
</dbReference>
<feature type="domain" description="GH18" evidence="7">
    <location>
        <begin position="20"/>
        <end position="355"/>
    </location>
</feature>
<dbReference type="AlphaFoldDB" id="A0A336L3Y5"/>
<dbReference type="GO" id="GO:0004568">
    <property type="term" value="F:chitinase activity"/>
    <property type="evidence" value="ECO:0007669"/>
    <property type="project" value="UniProtKB-ARBA"/>
</dbReference>
<dbReference type="GO" id="GO:0005975">
    <property type="term" value="P:carbohydrate metabolic process"/>
    <property type="evidence" value="ECO:0007669"/>
    <property type="project" value="InterPro"/>
</dbReference>
<dbReference type="GO" id="GO:0005576">
    <property type="term" value="C:extracellular region"/>
    <property type="evidence" value="ECO:0007669"/>
    <property type="project" value="TreeGrafter"/>
</dbReference>
<dbReference type="EMBL" id="UFQS01000978">
    <property type="protein sequence ID" value="SSX08140.1"/>
    <property type="molecule type" value="Genomic_DNA"/>
</dbReference>
<organism evidence="8">
    <name type="scientific">Culicoides sonorensis</name>
    <name type="common">Biting midge</name>
    <dbReference type="NCBI Taxonomy" id="179676"/>
    <lineage>
        <taxon>Eukaryota</taxon>
        <taxon>Metazoa</taxon>
        <taxon>Ecdysozoa</taxon>
        <taxon>Arthropoda</taxon>
        <taxon>Hexapoda</taxon>
        <taxon>Insecta</taxon>
        <taxon>Pterygota</taxon>
        <taxon>Neoptera</taxon>
        <taxon>Endopterygota</taxon>
        <taxon>Diptera</taxon>
        <taxon>Nematocera</taxon>
        <taxon>Chironomoidea</taxon>
        <taxon>Ceratopogonidae</taxon>
        <taxon>Ceratopogoninae</taxon>
        <taxon>Culicoides</taxon>
        <taxon>Monoculicoides</taxon>
    </lineage>
</organism>
<dbReference type="PROSITE" id="PS01095">
    <property type="entry name" value="GH18_1"/>
    <property type="match status" value="1"/>
</dbReference>
<dbReference type="EMBL" id="UFQT01000978">
    <property type="protein sequence ID" value="SSX28258.1"/>
    <property type="molecule type" value="Genomic_DNA"/>
</dbReference>
<dbReference type="VEuPathDB" id="VectorBase:CSON015399"/>
<reference evidence="8" key="1">
    <citation type="submission" date="2018-04" db="EMBL/GenBank/DDBJ databases">
        <authorList>
            <person name="Go L.Y."/>
            <person name="Mitchell J.A."/>
        </authorList>
    </citation>
    <scope>NUCLEOTIDE SEQUENCE</scope>
    <source>
        <tissue evidence="8">Whole organism</tissue>
    </source>
</reference>
<reference evidence="9" key="2">
    <citation type="submission" date="2018-07" db="EMBL/GenBank/DDBJ databases">
        <authorList>
            <person name="Quirk P.G."/>
            <person name="Krulwich T.A."/>
        </authorList>
    </citation>
    <scope>NUCLEOTIDE SEQUENCE</scope>
</reference>
<keyword evidence="3 4" id="KW-0326">Glycosidase</keyword>
<dbReference type="InterPro" id="IPR017853">
    <property type="entry name" value="GH"/>
</dbReference>
<sequence length="362" mass="39859">MKLIFILGALMLFVTYIEAKQVVCYIPEYGPDITSKVDTSLCTMFMVSFGTVDASGNIGVPKNIENYKKLKTPTSKLLLAIGGAVKSAFKTVASTATGRATFAQNCLNVVRNNGLDGIDIDWEFPDKDDRANFVALLQEIRNKFGTAYLLTAAVSVGKWLVVTNNVYDIPGVARNVDFINLMAYDLHMDAAWDKDFGVYFNAPVKASAGDTSDLGITYWLQGGAPASKLTIGAPFYSRIYELVDPARNAPRSPFVVGLQSEYGHKPGYNLYCKKLVDSTWTKKRDATALCPYMYKGYSWITYEDEQSIIDKGKLAVQYNLGGVMVWSIHHDDYDGVCSSCKWPLLKALNSAIGRAPACNRVA</sequence>
<dbReference type="Gene3D" id="3.10.50.10">
    <property type="match status" value="1"/>
</dbReference>